<dbReference type="AlphaFoldDB" id="A0A081BGW5"/>
<evidence type="ECO:0000313" key="4">
    <source>
        <dbReference type="Proteomes" id="UP000028700"/>
    </source>
</evidence>
<name>A0A081BGW5_9LACO</name>
<dbReference type="NCBIfam" id="TIGR02384">
    <property type="entry name" value="RelB_DinJ"/>
    <property type="match status" value="1"/>
</dbReference>
<dbReference type="GO" id="GO:0006355">
    <property type="term" value="P:regulation of DNA-templated transcription"/>
    <property type="evidence" value="ECO:0007669"/>
    <property type="project" value="InterPro"/>
</dbReference>
<sequence length="80" mass="8929">MSDQIHFRMEEKEKQALETILKQSGLTASQAFKLFAKKTIASGGLPFEVAEPNSQLTAAINSRDYVAFDSAEEGLKWLHE</sequence>
<dbReference type="Gene3D" id="1.10.1220.10">
    <property type="entry name" value="Met repressor-like"/>
    <property type="match status" value="1"/>
</dbReference>
<dbReference type="InterPro" id="IPR013321">
    <property type="entry name" value="Arc_rbn_hlx_hlx"/>
</dbReference>
<comment type="similarity">
    <text evidence="1">Belongs to the RelB/DinJ antitoxin family.</text>
</comment>
<evidence type="ECO:0000256" key="1">
    <source>
        <dbReference type="ARBA" id="ARBA00010562"/>
    </source>
</evidence>
<comment type="caution">
    <text evidence="3">The sequence shown here is derived from an EMBL/GenBank/DDBJ whole genome shotgun (WGS) entry which is preliminary data.</text>
</comment>
<organism evidence="3 4">
    <name type="scientific">Secundilactobacillus oryzae JCM 18671</name>
    <dbReference type="NCBI Taxonomy" id="1291743"/>
    <lineage>
        <taxon>Bacteria</taxon>
        <taxon>Bacillati</taxon>
        <taxon>Bacillota</taxon>
        <taxon>Bacilli</taxon>
        <taxon>Lactobacillales</taxon>
        <taxon>Lactobacillaceae</taxon>
        <taxon>Secundilactobacillus</taxon>
    </lineage>
</organism>
<dbReference type="PANTHER" id="PTHR38781:SF1">
    <property type="entry name" value="ANTITOXIN DINJ-RELATED"/>
    <property type="match status" value="1"/>
</dbReference>
<reference evidence="3" key="1">
    <citation type="journal article" date="2014" name="Genome Announc.">
        <title>Draft Genome Sequence of Lactobacillus oryzae Strain SG293T.</title>
        <authorList>
            <person name="Tanizawa Y."/>
            <person name="Fujisawa T."/>
            <person name="Mochizuki T."/>
            <person name="Kaminuma E."/>
            <person name="Nakamura Y."/>
            <person name="Tohno M."/>
        </authorList>
    </citation>
    <scope>NUCLEOTIDE SEQUENCE [LARGE SCALE GENOMIC DNA]</scope>
    <source>
        <strain evidence="3">SG293</strain>
    </source>
</reference>
<keyword evidence="2" id="KW-1277">Toxin-antitoxin system</keyword>
<dbReference type="EMBL" id="BBJM01000004">
    <property type="protein sequence ID" value="GAK47283.1"/>
    <property type="molecule type" value="Genomic_DNA"/>
</dbReference>
<dbReference type="Proteomes" id="UP000028700">
    <property type="component" value="Unassembled WGS sequence"/>
</dbReference>
<proteinExistence type="inferred from homology"/>
<dbReference type="PANTHER" id="PTHR38781">
    <property type="entry name" value="ANTITOXIN DINJ-RELATED"/>
    <property type="match status" value="1"/>
</dbReference>
<dbReference type="OrthoDB" id="9804867at2"/>
<gene>
    <name evidence="3" type="ORF">LOSG293_040290</name>
</gene>
<evidence type="ECO:0000256" key="2">
    <source>
        <dbReference type="ARBA" id="ARBA00022649"/>
    </source>
</evidence>
<dbReference type="eggNOG" id="COG3077">
    <property type="taxonomic scope" value="Bacteria"/>
</dbReference>
<dbReference type="Pfam" id="PF04221">
    <property type="entry name" value="RelB"/>
    <property type="match status" value="1"/>
</dbReference>
<accession>A0A081BGW5</accession>
<dbReference type="STRING" id="1291743.LOSG293_040290"/>
<evidence type="ECO:0000313" key="3">
    <source>
        <dbReference type="EMBL" id="GAK47283.1"/>
    </source>
</evidence>
<dbReference type="GO" id="GO:0006351">
    <property type="term" value="P:DNA-templated transcription"/>
    <property type="evidence" value="ECO:0007669"/>
    <property type="project" value="TreeGrafter"/>
</dbReference>
<dbReference type="InterPro" id="IPR007337">
    <property type="entry name" value="RelB/DinJ"/>
</dbReference>
<protein>
    <submittedName>
        <fullName evidence="3">Putative toxin-antitoxin system antitoxin component</fullName>
    </submittedName>
</protein>
<dbReference type="RefSeq" id="WP_034526363.1">
    <property type="nucleotide sequence ID" value="NZ_BBAZ01000004.1"/>
</dbReference>
<keyword evidence="4" id="KW-1185">Reference proteome</keyword>